<dbReference type="InterPro" id="IPR027417">
    <property type="entry name" value="P-loop_NTPase"/>
</dbReference>
<evidence type="ECO:0000256" key="2">
    <source>
        <dbReference type="ARBA" id="ARBA00022741"/>
    </source>
</evidence>
<organism evidence="5 6">
    <name type="scientific">Candidatus Cetobacterium colombiensis</name>
    <dbReference type="NCBI Taxonomy" id="3073100"/>
    <lineage>
        <taxon>Bacteria</taxon>
        <taxon>Fusobacteriati</taxon>
        <taxon>Fusobacteriota</taxon>
        <taxon>Fusobacteriia</taxon>
        <taxon>Fusobacteriales</taxon>
        <taxon>Fusobacteriaceae</taxon>
        <taxon>Cetobacterium</taxon>
    </lineage>
</organism>
<dbReference type="PANTHER" id="PTHR30050">
    <property type="entry name" value="CHROMOSOMAL REPLICATION INITIATOR PROTEIN DNAA"/>
    <property type="match status" value="1"/>
</dbReference>
<dbReference type="PANTHER" id="PTHR30050:SF4">
    <property type="entry name" value="ATP-BINDING PROTEIN RV3427C IN INSERTION SEQUENCE-RELATED"/>
    <property type="match status" value="1"/>
</dbReference>
<dbReference type="Proteomes" id="UP001279681">
    <property type="component" value="Unassembled WGS sequence"/>
</dbReference>
<dbReference type="PIRSF" id="PIRSF003073">
    <property type="entry name" value="DNAC_TnpB_IstB"/>
    <property type="match status" value="1"/>
</dbReference>
<keyword evidence="2" id="KW-0547">Nucleotide-binding</keyword>
<name>A0ABU4W6R1_9FUSO</name>
<protein>
    <submittedName>
        <fullName evidence="5">IS21-like element helper ATPase IstB</fullName>
    </submittedName>
</protein>
<proteinExistence type="inferred from homology"/>
<dbReference type="SUPFAM" id="SSF52540">
    <property type="entry name" value="P-loop containing nucleoside triphosphate hydrolases"/>
    <property type="match status" value="1"/>
</dbReference>
<comment type="similarity">
    <text evidence="1">Belongs to the IS21/IS1162 putative ATP-binding protein family.</text>
</comment>
<dbReference type="Pfam" id="PF01695">
    <property type="entry name" value="IstB_IS21"/>
    <property type="match status" value="1"/>
</dbReference>
<evidence type="ECO:0000313" key="5">
    <source>
        <dbReference type="EMBL" id="MDX8335207.1"/>
    </source>
</evidence>
<evidence type="ECO:0000256" key="3">
    <source>
        <dbReference type="ARBA" id="ARBA00022840"/>
    </source>
</evidence>
<keyword evidence="3" id="KW-0067">ATP-binding</keyword>
<reference evidence="6" key="1">
    <citation type="submission" date="2023-07" db="EMBL/GenBank/DDBJ databases">
        <authorList>
            <person name="Colorado M.A."/>
            <person name="Villamil L.M."/>
            <person name="Melo J.F."/>
            <person name="Rodriguez J.A."/>
            <person name="Ruiz R.Y."/>
        </authorList>
    </citation>
    <scope>NUCLEOTIDE SEQUENCE [LARGE SCALE GENOMIC DNA]</scope>
    <source>
        <strain evidence="6">C33</strain>
    </source>
</reference>
<dbReference type="InterPro" id="IPR047661">
    <property type="entry name" value="IstB"/>
</dbReference>
<dbReference type="InterPro" id="IPR002611">
    <property type="entry name" value="IstB_ATP-bd"/>
</dbReference>
<evidence type="ECO:0000259" key="4">
    <source>
        <dbReference type="SMART" id="SM00382"/>
    </source>
</evidence>
<dbReference type="EMBL" id="JAVIKH010000002">
    <property type="protein sequence ID" value="MDX8335207.1"/>
    <property type="molecule type" value="Genomic_DNA"/>
</dbReference>
<evidence type="ECO:0000313" key="6">
    <source>
        <dbReference type="Proteomes" id="UP001279681"/>
    </source>
</evidence>
<gene>
    <name evidence="5" type="primary">istB</name>
    <name evidence="5" type="ORF">RFV38_01660</name>
</gene>
<dbReference type="RefSeq" id="WP_320312620.1">
    <property type="nucleotide sequence ID" value="NZ_JAVIKH010000002.1"/>
</dbReference>
<dbReference type="NCBIfam" id="NF038214">
    <property type="entry name" value="IS21_help_AAA"/>
    <property type="match status" value="1"/>
</dbReference>
<dbReference type="Gene3D" id="3.40.50.300">
    <property type="entry name" value="P-loop containing nucleotide triphosphate hydrolases"/>
    <property type="match status" value="1"/>
</dbReference>
<comment type="caution">
    <text evidence="5">The sequence shown here is derived from an EMBL/GenBank/DDBJ whole genome shotgun (WGS) entry which is preliminary data.</text>
</comment>
<dbReference type="SMART" id="SM00382">
    <property type="entry name" value="AAA"/>
    <property type="match status" value="1"/>
</dbReference>
<accession>A0ABU4W6R1</accession>
<sequence>MANQLKLSTLKTSIMKFIEEAEQGSETYKEFLFKILKAEVERKEKDALRNRIKRARFPYPKEIETFDTTFQKSIDKTKINILKEMKWIDNMYNLIFLGPPGVGKSHLMIGLGYRAAELGYHVLFLTMSELIYFLKNKADCRKSREVINRLNKCDLLMIDEVGYIPLTKEDANLFFEIVSGLHEKTSICITSNKDFSQWTELLQDEALATAILDRLVYRCQVFNLKGNSYRLENRETIFK</sequence>
<dbReference type="InterPro" id="IPR003593">
    <property type="entry name" value="AAA+_ATPase"/>
</dbReference>
<keyword evidence="6" id="KW-1185">Reference proteome</keyword>
<dbReference type="InterPro" id="IPR028350">
    <property type="entry name" value="DNAC/IstB-like"/>
</dbReference>
<feature type="domain" description="AAA+ ATPase" evidence="4">
    <location>
        <begin position="90"/>
        <end position="222"/>
    </location>
</feature>
<dbReference type="CDD" id="cd00009">
    <property type="entry name" value="AAA"/>
    <property type="match status" value="1"/>
</dbReference>
<evidence type="ECO:0000256" key="1">
    <source>
        <dbReference type="ARBA" id="ARBA00008059"/>
    </source>
</evidence>